<accession>A0A0S8GBK7</accession>
<evidence type="ECO:0000313" key="3">
    <source>
        <dbReference type="EMBL" id="KPK70515.1"/>
    </source>
</evidence>
<protein>
    <recommendedName>
        <fullName evidence="2">C4-type zinc ribbon domain-containing protein</fullName>
    </recommendedName>
</protein>
<reference evidence="3 4" key="1">
    <citation type="journal article" date="2015" name="Microbiome">
        <title>Genomic resolution of linkages in carbon, nitrogen, and sulfur cycling among widespread estuary sediment bacteria.</title>
        <authorList>
            <person name="Baker B.J."/>
            <person name="Lazar C.S."/>
            <person name="Teske A.P."/>
            <person name="Dick G.J."/>
        </authorList>
    </citation>
    <scope>NUCLEOTIDE SEQUENCE [LARGE SCALE GENOMIC DNA]</scope>
    <source>
        <strain evidence="3">SM23_40</strain>
    </source>
</reference>
<dbReference type="AlphaFoldDB" id="A0A0S8GBK7"/>
<dbReference type="EMBL" id="LJUI01000014">
    <property type="protein sequence ID" value="KPK70515.1"/>
    <property type="molecule type" value="Genomic_DNA"/>
</dbReference>
<proteinExistence type="predicted"/>
<dbReference type="Gene3D" id="1.10.287.1490">
    <property type="match status" value="1"/>
</dbReference>
<dbReference type="Pfam" id="PF02591">
    <property type="entry name" value="Zn_ribbon_9"/>
    <property type="match status" value="1"/>
</dbReference>
<gene>
    <name evidence="3" type="ORF">AMJ82_03000</name>
</gene>
<feature type="domain" description="C4-type zinc ribbon" evidence="2">
    <location>
        <begin position="80"/>
        <end position="112"/>
    </location>
</feature>
<sequence>MHPQLELLIMLHDVDLLLKELENANRARQESDFGFVISRHEEVAAAKGQIEQQLDSDLLQEYRRLETRYGRAVAPVVGGVCYGCFMRLPTDISVSKQRNEELFRCINCGRYLYWVAKQPNSATGDSQEAPSSRKRRRTGRS</sequence>
<dbReference type="InterPro" id="IPR003743">
    <property type="entry name" value="Zf-RING_7"/>
</dbReference>
<feature type="compositionally biased region" description="Polar residues" evidence="1">
    <location>
        <begin position="120"/>
        <end position="130"/>
    </location>
</feature>
<feature type="region of interest" description="Disordered" evidence="1">
    <location>
        <begin position="120"/>
        <end position="141"/>
    </location>
</feature>
<feature type="compositionally biased region" description="Basic residues" evidence="1">
    <location>
        <begin position="132"/>
        <end position="141"/>
    </location>
</feature>
<evidence type="ECO:0000313" key="4">
    <source>
        <dbReference type="Proteomes" id="UP000051717"/>
    </source>
</evidence>
<evidence type="ECO:0000256" key="1">
    <source>
        <dbReference type="SAM" id="MobiDB-lite"/>
    </source>
</evidence>
<evidence type="ECO:0000259" key="2">
    <source>
        <dbReference type="Pfam" id="PF02591"/>
    </source>
</evidence>
<organism evidence="3 4">
    <name type="scientific">candidate division TA06 bacterium SM23_40</name>
    <dbReference type="NCBI Taxonomy" id="1703774"/>
    <lineage>
        <taxon>Bacteria</taxon>
        <taxon>Bacteria division TA06</taxon>
    </lineage>
</organism>
<comment type="caution">
    <text evidence="3">The sequence shown here is derived from an EMBL/GenBank/DDBJ whole genome shotgun (WGS) entry which is preliminary data.</text>
</comment>
<name>A0A0S8GBK7_UNCT6</name>
<dbReference type="Proteomes" id="UP000051717">
    <property type="component" value="Unassembled WGS sequence"/>
</dbReference>